<sequence>MPEFQRPNCRICLDWLDGSTNVVVTSCMHVFHDLCLDRYSRSSPKCPACRSDISSVQKILFSTAAFTCSESSEFLLNTVASQQQKIEAQQREIDILKIRALFRSSTRYAAA</sequence>
<proteinExistence type="predicted"/>
<comment type="caution">
    <text evidence="6">The sequence shown here is derived from an EMBL/GenBank/DDBJ whole genome shotgun (WGS) entry which is preliminary data.</text>
</comment>
<dbReference type="InterPro" id="IPR013083">
    <property type="entry name" value="Znf_RING/FYVE/PHD"/>
</dbReference>
<organism evidence="6 7">
    <name type="scientific">Steinernema hermaphroditum</name>
    <dbReference type="NCBI Taxonomy" id="289476"/>
    <lineage>
        <taxon>Eukaryota</taxon>
        <taxon>Metazoa</taxon>
        <taxon>Ecdysozoa</taxon>
        <taxon>Nematoda</taxon>
        <taxon>Chromadorea</taxon>
        <taxon>Rhabditida</taxon>
        <taxon>Tylenchina</taxon>
        <taxon>Panagrolaimomorpha</taxon>
        <taxon>Strongyloidoidea</taxon>
        <taxon>Steinernematidae</taxon>
        <taxon>Steinernema</taxon>
    </lineage>
</organism>
<reference evidence="6" key="1">
    <citation type="submission" date="2023-06" db="EMBL/GenBank/DDBJ databases">
        <title>Genomic analysis of the entomopathogenic nematode Steinernema hermaphroditum.</title>
        <authorList>
            <person name="Schwarz E.M."/>
            <person name="Heppert J.K."/>
            <person name="Baniya A."/>
            <person name="Schwartz H.T."/>
            <person name="Tan C.-H."/>
            <person name="Antoshechkin I."/>
            <person name="Sternberg P.W."/>
            <person name="Goodrich-Blair H."/>
            <person name="Dillman A.R."/>
        </authorList>
    </citation>
    <scope>NUCLEOTIDE SEQUENCE</scope>
    <source>
        <strain evidence="6">PS9179</strain>
        <tissue evidence="6">Whole animal</tissue>
    </source>
</reference>
<evidence type="ECO:0000256" key="1">
    <source>
        <dbReference type="ARBA" id="ARBA00022771"/>
    </source>
</evidence>
<keyword evidence="1 3" id="KW-0479">Metal-binding</keyword>
<keyword evidence="4" id="KW-0175">Coiled coil</keyword>
<keyword evidence="1 3" id="KW-0863">Zinc-finger</keyword>
<feature type="coiled-coil region" evidence="4">
    <location>
        <begin position="72"/>
        <end position="99"/>
    </location>
</feature>
<evidence type="ECO:0000256" key="3">
    <source>
        <dbReference type="PROSITE-ProRule" id="PRU00175"/>
    </source>
</evidence>
<dbReference type="EMBL" id="JAUCMV010000003">
    <property type="protein sequence ID" value="KAK0408565.1"/>
    <property type="molecule type" value="Genomic_DNA"/>
</dbReference>
<feature type="domain" description="RING-type" evidence="5">
    <location>
        <begin position="9"/>
        <end position="50"/>
    </location>
</feature>
<dbReference type="Gene3D" id="3.30.40.10">
    <property type="entry name" value="Zinc/RING finger domain, C3HC4 (zinc finger)"/>
    <property type="match status" value="1"/>
</dbReference>
<evidence type="ECO:0000256" key="4">
    <source>
        <dbReference type="SAM" id="Coils"/>
    </source>
</evidence>
<protein>
    <recommendedName>
        <fullName evidence="5">RING-type domain-containing protein</fullName>
    </recommendedName>
</protein>
<evidence type="ECO:0000313" key="6">
    <source>
        <dbReference type="EMBL" id="KAK0408565.1"/>
    </source>
</evidence>
<dbReference type="SMART" id="SM00184">
    <property type="entry name" value="RING"/>
    <property type="match status" value="1"/>
</dbReference>
<dbReference type="GO" id="GO:0008270">
    <property type="term" value="F:zinc ion binding"/>
    <property type="evidence" value="ECO:0007669"/>
    <property type="project" value="UniProtKB-KW"/>
</dbReference>
<evidence type="ECO:0000259" key="5">
    <source>
        <dbReference type="PROSITE" id="PS50089"/>
    </source>
</evidence>
<dbReference type="Pfam" id="PF13639">
    <property type="entry name" value="zf-RING_2"/>
    <property type="match status" value="1"/>
</dbReference>
<dbReference type="InterPro" id="IPR001841">
    <property type="entry name" value="Znf_RING"/>
</dbReference>
<dbReference type="AlphaFoldDB" id="A0AA39HMF1"/>
<gene>
    <name evidence="6" type="ORF">QR680_004027</name>
</gene>
<name>A0AA39HMF1_9BILA</name>
<evidence type="ECO:0000313" key="7">
    <source>
        <dbReference type="Proteomes" id="UP001175271"/>
    </source>
</evidence>
<keyword evidence="2" id="KW-0862">Zinc</keyword>
<dbReference type="Proteomes" id="UP001175271">
    <property type="component" value="Unassembled WGS sequence"/>
</dbReference>
<dbReference type="PROSITE" id="PS50089">
    <property type="entry name" value="ZF_RING_2"/>
    <property type="match status" value="1"/>
</dbReference>
<keyword evidence="7" id="KW-1185">Reference proteome</keyword>
<accession>A0AA39HMF1</accession>
<dbReference type="SUPFAM" id="SSF57850">
    <property type="entry name" value="RING/U-box"/>
    <property type="match status" value="1"/>
</dbReference>
<evidence type="ECO:0000256" key="2">
    <source>
        <dbReference type="ARBA" id="ARBA00022833"/>
    </source>
</evidence>